<dbReference type="SUPFAM" id="SSF51182">
    <property type="entry name" value="RmlC-like cupins"/>
    <property type="match status" value="1"/>
</dbReference>
<dbReference type="Proteomes" id="UP001164693">
    <property type="component" value="Chromosome"/>
</dbReference>
<keyword evidence="1" id="KW-0413">Isomerase</keyword>
<organism evidence="1 2">
    <name type="scientific">Jatrophihabitans cynanchi</name>
    <dbReference type="NCBI Taxonomy" id="2944128"/>
    <lineage>
        <taxon>Bacteria</taxon>
        <taxon>Bacillati</taxon>
        <taxon>Actinomycetota</taxon>
        <taxon>Actinomycetes</taxon>
        <taxon>Jatrophihabitantales</taxon>
        <taxon>Jatrophihabitantaceae</taxon>
        <taxon>Jatrophihabitans</taxon>
    </lineage>
</organism>
<proteinExistence type="predicted"/>
<accession>A0ABY7K621</accession>
<dbReference type="Gene3D" id="2.60.120.10">
    <property type="entry name" value="Jelly Rolls"/>
    <property type="match status" value="1"/>
</dbReference>
<protein>
    <submittedName>
        <fullName evidence="1">Class I mannose-6-phosphate isomerase</fullName>
    </submittedName>
</protein>
<dbReference type="GO" id="GO:0016853">
    <property type="term" value="F:isomerase activity"/>
    <property type="evidence" value="ECO:0007669"/>
    <property type="project" value="UniProtKB-KW"/>
</dbReference>
<dbReference type="InterPro" id="IPR011051">
    <property type="entry name" value="RmlC_Cupin_sf"/>
</dbReference>
<keyword evidence="2" id="KW-1185">Reference proteome</keyword>
<dbReference type="InterPro" id="IPR014710">
    <property type="entry name" value="RmlC-like_jellyroll"/>
</dbReference>
<evidence type="ECO:0000313" key="1">
    <source>
        <dbReference type="EMBL" id="WAX58566.1"/>
    </source>
</evidence>
<sequence length="322" mass="33831">MTTQHRPHPPVVLGPNLPETFYRASGRLARFRGVDLPPRPEDWVGSATPRFGQAPSGLSVLPDGRLLADAIAAEPADWLGPARADAGLLVKLLDAGQRLPVHVHPARPFTQSHLASPYGKTEAWIVLDAAPDAFVHLGFRRDVSAGELARWVQAQDVGALLAATNRIPVAAGDSLLCPAGAPHAIGPDLLLVELQEPTDFSVLLEWEGFDLGPRDATLGLPFELAMQCVDRRAYSTERLAALRGTATSLLPAEAAEFFAAERVAGGQVVTGFAVLVVTDGSGRLTGEWGELALSAGTTLVIPFAAGGCRLSGAVSAVNCRPA</sequence>
<gene>
    <name evidence="1" type="ORF">M6B22_07320</name>
</gene>
<dbReference type="RefSeq" id="WP_269445105.1">
    <property type="nucleotide sequence ID" value="NZ_CP097463.1"/>
</dbReference>
<dbReference type="CDD" id="cd07010">
    <property type="entry name" value="cupin_PMI_type_I_N_bac"/>
    <property type="match status" value="1"/>
</dbReference>
<name>A0ABY7K621_9ACTN</name>
<reference evidence="1" key="1">
    <citation type="submission" date="2022-05" db="EMBL/GenBank/DDBJ databases">
        <title>Jatrophihabitans sp. SB3-54 whole genome sequence.</title>
        <authorList>
            <person name="Suh M.K."/>
            <person name="Eom M.K."/>
            <person name="Kim J.S."/>
            <person name="Kim H.S."/>
            <person name="Do H.E."/>
            <person name="Shin Y.K."/>
            <person name="Lee J.-S."/>
        </authorList>
    </citation>
    <scope>NUCLEOTIDE SEQUENCE</scope>
    <source>
        <strain evidence="1">SB3-54</strain>
    </source>
</reference>
<evidence type="ECO:0000313" key="2">
    <source>
        <dbReference type="Proteomes" id="UP001164693"/>
    </source>
</evidence>
<dbReference type="EMBL" id="CP097463">
    <property type="protein sequence ID" value="WAX58566.1"/>
    <property type="molecule type" value="Genomic_DNA"/>
</dbReference>